<proteinExistence type="inferred from homology"/>
<dbReference type="AlphaFoldDB" id="A0A2G5B9T6"/>
<name>A0A2G5B9T6_COERN</name>
<comment type="similarity">
    <text evidence="2">Belongs to the pseudouridine synthase RluA family.</text>
</comment>
<keyword evidence="14" id="KW-1185">Reference proteome</keyword>
<feature type="domain" description="Pseudouridine synthase RsuA/RluA-like" evidence="12">
    <location>
        <begin position="125"/>
        <end position="286"/>
    </location>
</feature>
<evidence type="ECO:0000313" key="13">
    <source>
        <dbReference type="EMBL" id="PIA15750.1"/>
    </source>
</evidence>
<dbReference type="GO" id="GO:0160143">
    <property type="term" value="F:21S rRNA pseudouridine(2819) synthase activity"/>
    <property type="evidence" value="ECO:0007669"/>
    <property type="project" value="UniProtKB-EC"/>
</dbReference>
<evidence type="ECO:0000256" key="9">
    <source>
        <dbReference type="ARBA" id="ARBA00041561"/>
    </source>
</evidence>
<evidence type="ECO:0000256" key="7">
    <source>
        <dbReference type="ARBA" id="ARBA00038947"/>
    </source>
</evidence>
<dbReference type="PROSITE" id="PS01129">
    <property type="entry name" value="PSI_RLU"/>
    <property type="match status" value="1"/>
</dbReference>
<dbReference type="EMBL" id="KZ303504">
    <property type="protein sequence ID" value="PIA15750.1"/>
    <property type="molecule type" value="Genomic_DNA"/>
</dbReference>
<evidence type="ECO:0000256" key="6">
    <source>
        <dbReference type="ARBA" id="ARBA00037513"/>
    </source>
</evidence>
<evidence type="ECO:0000256" key="11">
    <source>
        <dbReference type="ARBA" id="ARBA00042700"/>
    </source>
</evidence>
<dbReference type="CDD" id="cd02869">
    <property type="entry name" value="PseudoU_synth_RluA_like"/>
    <property type="match status" value="1"/>
</dbReference>
<dbReference type="Proteomes" id="UP000242474">
    <property type="component" value="Unassembled WGS sequence"/>
</dbReference>
<gene>
    <name evidence="13" type="ORF">COEREDRAFT_87500</name>
</gene>
<comment type="catalytic activity">
    <reaction evidence="5">
        <text>uridine(2819) in 21S rRNA = pseudouridine(2819) in 21S rRNA</text>
        <dbReference type="Rhea" id="RHEA:42556"/>
        <dbReference type="Rhea" id="RHEA-COMP:10113"/>
        <dbReference type="Rhea" id="RHEA-COMP:10114"/>
        <dbReference type="ChEBI" id="CHEBI:65314"/>
        <dbReference type="ChEBI" id="CHEBI:65315"/>
        <dbReference type="EC" id="5.4.99.43"/>
    </reaction>
</comment>
<protein>
    <recommendedName>
        <fullName evidence="8">21S rRNA pseudouridine(2819) synthase</fullName>
        <ecNumber evidence="7">5.4.99.43</ecNumber>
    </recommendedName>
    <alternativeName>
        <fullName evidence="10">Pseudouridine synthase 5</fullName>
    </alternativeName>
    <alternativeName>
        <fullName evidence="9">Pseudouridylate synthase PUS5</fullName>
    </alternativeName>
    <alternativeName>
        <fullName evidence="11">Uracil hydrolyase PUS5</fullName>
    </alternativeName>
</protein>
<evidence type="ECO:0000256" key="5">
    <source>
        <dbReference type="ARBA" id="ARBA00036927"/>
    </source>
</evidence>
<dbReference type="InterPro" id="IPR020103">
    <property type="entry name" value="PsdUridine_synth_cat_dom_sf"/>
</dbReference>
<accession>A0A2G5B9T6</accession>
<dbReference type="STRING" id="763665.A0A2G5B9T6"/>
<reference evidence="13 14" key="1">
    <citation type="journal article" date="2015" name="Genome Biol. Evol.">
        <title>Phylogenomic analyses indicate that early fungi evolved digesting cell walls of algal ancestors of land plants.</title>
        <authorList>
            <person name="Chang Y."/>
            <person name="Wang S."/>
            <person name="Sekimoto S."/>
            <person name="Aerts A.L."/>
            <person name="Choi C."/>
            <person name="Clum A."/>
            <person name="LaButti K.M."/>
            <person name="Lindquist E.A."/>
            <person name="Yee Ngan C."/>
            <person name="Ohm R.A."/>
            <person name="Salamov A.A."/>
            <person name="Grigoriev I.V."/>
            <person name="Spatafora J.W."/>
            <person name="Berbee M.L."/>
        </authorList>
    </citation>
    <scope>NUCLEOTIDE SEQUENCE [LARGE SCALE GENOMIC DNA]</scope>
    <source>
        <strain evidence="13 14">NRRL 1564</strain>
    </source>
</reference>
<dbReference type="EC" id="5.4.99.43" evidence="7"/>
<dbReference type="GO" id="GO:0000455">
    <property type="term" value="P:enzyme-directed rRNA pseudouridine synthesis"/>
    <property type="evidence" value="ECO:0007669"/>
    <property type="project" value="TreeGrafter"/>
</dbReference>
<comment type="subcellular location">
    <subcellularLocation>
        <location evidence="1">Mitochondrion</location>
    </subcellularLocation>
</comment>
<dbReference type="InterPro" id="IPR050188">
    <property type="entry name" value="RluA_PseudoU_synthase"/>
</dbReference>
<evidence type="ECO:0000259" key="12">
    <source>
        <dbReference type="Pfam" id="PF00849"/>
    </source>
</evidence>
<comment type="function">
    <text evidence="6">Pseudouridylate synthase responsible for the pseudouridine-2819 formation in mitochondrial 21S rRNA. May modulate the efficiency or the fidelity of the mitochondrial translation machinery.</text>
</comment>
<evidence type="ECO:0000256" key="4">
    <source>
        <dbReference type="ARBA" id="ARBA00023235"/>
    </source>
</evidence>
<sequence>MSLSRSTGNATRIITVSSQSAGLRVDRYIGRELDIPSGLLFKLLRKKAISQIISKDSSNRQRINGSDRVWAGMQLQVPSNLVLLSKTDTKDSTLRNKQQDELDYDQHRRMFIKKKLPVLFENEALAVFQKPFGLACQDGTNVKYSIDTLLRILGKQQSFVYRLVHRLDRNTTGALVVAKSRLAAAALAHAFHERKVSKRYIAVLEGIPATKKGVIDCALLNTGMKTIAVNALNEAKTNGIETQHARSAVTKYKVLNTGLFNGRDISLVEIDIITGRKHQIRAHCSQILGCPVVGDTRYGDSIQDDVSASYRNQMFLHLFRLSIPVSNRLHFISNHYINCKTIYSTHDYKILTNTLSDLHYTCRM</sequence>
<evidence type="ECO:0000313" key="14">
    <source>
        <dbReference type="Proteomes" id="UP000242474"/>
    </source>
</evidence>
<keyword evidence="3" id="KW-0496">Mitochondrion</keyword>
<dbReference type="InterPro" id="IPR006145">
    <property type="entry name" value="PsdUridine_synth_RsuA/RluA"/>
</dbReference>
<dbReference type="Gene3D" id="3.30.2350.10">
    <property type="entry name" value="Pseudouridine synthase"/>
    <property type="match status" value="1"/>
</dbReference>
<dbReference type="PANTHER" id="PTHR21600">
    <property type="entry name" value="MITOCHONDRIAL RNA PSEUDOURIDINE SYNTHASE"/>
    <property type="match status" value="1"/>
</dbReference>
<dbReference type="InterPro" id="IPR006224">
    <property type="entry name" value="PsdUridine_synth_RluA-like_CS"/>
</dbReference>
<evidence type="ECO:0000256" key="1">
    <source>
        <dbReference type="ARBA" id="ARBA00004173"/>
    </source>
</evidence>
<organism evidence="13 14">
    <name type="scientific">Coemansia reversa (strain ATCC 12441 / NRRL 1564)</name>
    <dbReference type="NCBI Taxonomy" id="763665"/>
    <lineage>
        <taxon>Eukaryota</taxon>
        <taxon>Fungi</taxon>
        <taxon>Fungi incertae sedis</taxon>
        <taxon>Zoopagomycota</taxon>
        <taxon>Kickxellomycotina</taxon>
        <taxon>Kickxellomycetes</taxon>
        <taxon>Kickxellales</taxon>
        <taxon>Kickxellaceae</taxon>
        <taxon>Coemansia</taxon>
    </lineage>
</organism>
<dbReference type="SUPFAM" id="SSF55120">
    <property type="entry name" value="Pseudouridine synthase"/>
    <property type="match status" value="1"/>
</dbReference>
<keyword evidence="4" id="KW-0413">Isomerase</keyword>
<evidence type="ECO:0000256" key="8">
    <source>
        <dbReference type="ARBA" id="ARBA00040626"/>
    </source>
</evidence>
<dbReference type="GO" id="GO:0003723">
    <property type="term" value="F:RNA binding"/>
    <property type="evidence" value="ECO:0007669"/>
    <property type="project" value="InterPro"/>
</dbReference>
<evidence type="ECO:0000256" key="3">
    <source>
        <dbReference type="ARBA" id="ARBA00023128"/>
    </source>
</evidence>
<dbReference type="Pfam" id="PF00849">
    <property type="entry name" value="PseudoU_synth_2"/>
    <property type="match status" value="1"/>
</dbReference>
<evidence type="ECO:0000256" key="10">
    <source>
        <dbReference type="ARBA" id="ARBA00041978"/>
    </source>
</evidence>
<dbReference type="OrthoDB" id="428658at2759"/>
<dbReference type="PANTHER" id="PTHR21600:SF81">
    <property type="entry name" value="21S RRNA PSEUDOURIDINE(2819) SYNTHASE"/>
    <property type="match status" value="1"/>
</dbReference>
<evidence type="ECO:0000256" key="2">
    <source>
        <dbReference type="ARBA" id="ARBA00010876"/>
    </source>
</evidence>
<dbReference type="GO" id="GO:0005739">
    <property type="term" value="C:mitochondrion"/>
    <property type="evidence" value="ECO:0007669"/>
    <property type="project" value="UniProtKB-SubCell"/>
</dbReference>